<organism evidence="13 14">
    <name type="scientific">Streptomyces viridiviolaceus</name>
    <dbReference type="NCBI Taxonomy" id="68282"/>
    <lineage>
        <taxon>Bacteria</taxon>
        <taxon>Bacillati</taxon>
        <taxon>Actinomycetota</taxon>
        <taxon>Actinomycetes</taxon>
        <taxon>Kitasatosporales</taxon>
        <taxon>Streptomycetaceae</taxon>
        <taxon>Streptomyces</taxon>
    </lineage>
</organism>
<feature type="domain" description="DNA polymerase III beta sliding clamp C-terminal" evidence="12">
    <location>
        <begin position="257"/>
        <end position="376"/>
    </location>
</feature>
<keyword evidence="8" id="KW-0238">DNA-binding</keyword>
<dbReference type="Pfam" id="PF00712">
    <property type="entry name" value="DNA_pol3_beta"/>
    <property type="match status" value="1"/>
</dbReference>
<evidence type="ECO:0000256" key="9">
    <source>
        <dbReference type="PIRNR" id="PIRNR000804"/>
    </source>
</evidence>
<evidence type="ECO:0000256" key="1">
    <source>
        <dbReference type="ARBA" id="ARBA00004496"/>
    </source>
</evidence>
<keyword evidence="7 9" id="KW-0239">DNA-directed DNA polymerase</keyword>
<comment type="caution">
    <text evidence="13">The sequence shown here is derived from an EMBL/GenBank/DDBJ whole genome shotgun (WGS) entry which is preliminary data.</text>
</comment>
<dbReference type="NCBIfam" id="TIGR00663">
    <property type="entry name" value="dnan"/>
    <property type="match status" value="1"/>
</dbReference>
<comment type="subcellular location">
    <subcellularLocation>
        <location evidence="1 9">Cytoplasm</location>
    </subcellularLocation>
</comment>
<evidence type="ECO:0000256" key="3">
    <source>
        <dbReference type="ARBA" id="ARBA00022490"/>
    </source>
</evidence>
<evidence type="ECO:0000256" key="2">
    <source>
        <dbReference type="ARBA" id="ARBA00010752"/>
    </source>
</evidence>
<proteinExistence type="inferred from homology"/>
<feature type="domain" description="DNA polymerase III beta sliding clamp N-terminal" evidence="10">
    <location>
        <begin position="1"/>
        <end position="119"/>
    </location>
</feature>
<dbReference type="Gene3D" id="3.10.150.10">
    <property type="entry name" value="DNA Polymerase III, subunit A, domain 2"/>
    <property type="match status" value="3"/>
</dbReference>
<evidence type="ECO:0000259" key="10">
    <source>
        <dbReference type="Pfam" id="PF00712"/>
    </source>
</evidence>
<accession>A0ABW2ECB8</accession>
<name>A0ABW2ECB8_9ACTN</name>
<dbReference type="SUPFAM" id="SSF55979">
    <property type="entry name" value="DNA clamp"/>
    <property type="match status" value="3"/>
</dbReference>
<comment type="function">
    <text evidence="9">Confers DNA tethering and processivity to DNA polymerases and other proteins. Acts as a clamp, forming a ring around DNA (a reaction catalyzed by the clamp-loading complex) which diffuses in an ATP-independent manner freely and bidirectionally along dsDNA. Initially characterized for its ability to contact the catalytic subunit of DNA polymerase III (Pol III), a complex, multichain enzyme responsible for most of the replicative synthesis in bacteria; Pol III exhibits 3'-5' exonuclease proofreading activity. The beta chain is required for initiation of replication as well as for processivity of DNA replication.</text>
</comment>
<evidence type="ECO:0000256" key="6">
    <source>
        <dbReference type="ARBA" id="ARBA00022705"/>
    </source>
</evidence>
<gene>
    <name evidence="13" type="primary">dnaN</name>
    <name evidence="13" type="ORF">ACFQMH_31000</name>
</gene>
<evidence type="ECO:0000256" key="8">
    <source>
        <dbReference type="ARBA" id="ARBA00023125"/>
    </source>
</evidence>
<dbReference type="InterPro" id="IPR001001">
    <property type="entry name" value="DNA_polIII_beta"/>
</dbReference>
<evidence type="ECO:0000256" key="4">
    <source>
        <dbReference type="ARBA" id="ARBA00022679"/>
    </source>
</evidence>
<keyword evidence="4 9" id="KW-0808">Transferase</keyword>
<sequence length="379" mass="40027">MKLTIDTPALADATQWALRAIPTHPPTPVLAGMRIEAHDGTLTLAGFDYYRSARAHEACDASEPGTVLVPGRVLADLVRTFPKTKPTDLSLDGTDLTLSCGTAHITLPTLPLEDYPSLPDLPAASGTITGGALAQAITRVAAAAGTDQTLPQLTGVEVALHPDQVVLSATDRYHFHVAHVPWTPSREATPSKKRKDKALTEGQVIVPADVLRDAARILADTDQATLTITDSQFAVSVPGRSATGGIINGDFPRYAALFPTELATVAQTSTEDLTTAIRHLTPLLGKSDPMILDITDGQIHISAGTSDNGRGRDQVDATLTEGSPLTIAFNPGLLLATLQQVDDPVIQMSFTTPTKPAVLHAPDDADTFRGLIMPIRLSS</sequence>
<dbReference type="GO" id="GO:0003887">
    <property type="term" value="F:DNA-directed DNA polymerase activity"/>
    <property type="evidence" value="ECO:0007669"/>
    <property type="project" value="UniProtKB-EC"/>
</dbReference>
<comment type="similarity">
    <text evidence="2 9">Belongs to the beta sliding clamp family.</text>
</comment>
<keyword evidence="6 9" id="KW-0235">DNA replication</keyword>
<evidence type="ECO:0000313" key="14">
    <source>
        <dbReference type="Proteomes" id="UP001596409"/>
    </source>
</evidence>
<dbReference type="PANTHER" id="PTHR30478">
    <property type="entry name" value="DNA POLYMERASE III SUBUNIT BETA"/>
    <property type="match status" value="1"/>
</dbReference>
<comment type="subunit">
    <text evidence="9">Forms a ring-shaped head-to-tail homodimer around DNA.</text>
</comment>
<dbReference type="CDD" id="cd00140">
    <property type="entry name" value="beta_clamp"/>
    <property type="match status" value="1"/>
</dbReference>
<dbReference type="Proteomes" id="UP001596409">
    <property type="component" value="Unassembled WGS sequence"/>
</dbReference>
<dbReference type="EMBL" id="JBHSYM010000073">
    <property type="protein sequence ID" value="MFC7016048.1"/>
    <property type="molecule type" value="Genomic_DNA"/>
</dbReference>
<evidence type="ECO:0000259" key="11">
    <source>
        <dbReference type="Pfam" id="PF02767"/>
    </source>
</evidence>
<keyword evidence="3 9" id="KW-0963">Cytoplasm</keyword>
<keyword evidence="14" id="KW-1185">Reference proteome</keyword>
<dbReference type="PIRSF" id="PIRSF000804">
    <property type="entry name" value="DNA_pol_III_b"/>
    <property type="match status" value="1"/>
</dbReference>
<dbReference type="PANTHER" id="PTHR30478:SF0">
    <property type="entry name" value="BETA SLIDING CLAMP"/>
    <property type="match status" value="1"/>
</dbReference>
<dbReference type="Pfam" id="PF02768">
    <property type="entry name" value="DNA_pol3_beta_3"/>
    <property type="match status" value="1"/>
</dbReference>
<dbReference type="InterPro" id="IPR022635">
    <property type="entry name" value="DNA_polIII_beta_C"/>
</dbReference>
<dbReference type="InterPro" id="IPR046938">
    <property type="entry name" value="DNA_clamp_sf"/>
</dbReference>
<protein>
    <recommendedName>
        <fullName evidence="9">Beta sliding clamp</fullName>
    </recommendedName>
</protein>
<dbReference type="RefSeq" id="WP_189878965.1">
    <property type="nucleotide sequence ID" value="NZ_BMWA01000030.1"/>
</dbReference>
<evidence type="ECO:0000313" key="13">
    <source>
        <dbReference type="EMBL" id="MFC7016048.1"/>
    </source>
</evidence>
<dbReference type="InterPro" id="IPR022634">
    <property type="entry name" value="DNA_polIII_beta_N"/>
</dbReference>
<dbReference type="Pfam" id="PF02767">
    <property type="entry name" value="DNA_pol3_beta_2"/>
    <property type="match status" value="1"/>
</dbReference>
<evidence type="ECO:0000256" key="7">
    <source>
        <dbReference type="ARBA" id="ARBA00022932"/>
    </source>
</evidence>
<dbReference type="InterPro" id="IPR022637">
    <property type="entry name" value="DNA_polIII_beta_cen"/>
</dbReference>
<feature type="domain" description="DNA polymerase III beta sliding clamp central" evidence="11">
    <location>
        <begin position="130"/>
        <end position="252"/>
    </location>
</feature>
<evidence type="ECO:0000256" key="5">
    <source>
        <dbReference type="ARBA" id="ARBA00022695"/>
    </source>
</evidence>
<evidence type="ECO:0000259" key="12">
    <source>
        <dbReference type="Pfam" id="PF02768"/>
    </source>
</evidence>
<dbReference type="SMART" id="SM00480">
    <property type="entry name" value="POL3Bc"/>
    <property type="match status" value="1"/>
</dbReference>
<keyword evidence="5 9" id="KW-0548">Nucleotidyltransferase</keyword>
<reference evidence="14" key="1">
    <citation type="journal article" date="2019" name="Int. J. Syst. Evol. Microbiol.">
        <title>The Global Catalogue of Microorganisms (GCM) 10K type strain sequencing project: providing services to taxonomists for standard genome sequencing and annotation.</title>
        <authorList>
            <consortium name="The Broad Institute Genomics Platform"/>
            <consortium name="The Broad Institute Genome Sequencing Center for Infectious Disease"/>
            <person name="Wu L."/>
            <person name="Ma J."/>
        </authorList>
    </citation>
    <scope>NUCLEOTIDE SEQUENCE [LARGE SCALE GENOMIC DNA]</scope>
    <source>
        <strain evidence="14">JCM 4855</strain>
    </source>
</reference>